<evidence type="ECO:0008006" key="2">
    <source>
        <dbReference type="Google" id="ProtNLM"/>
    </source>
</evidence>
<dbReference type="AlphaFoldDB" id="X0ZKA7"/>
<evidence type="ECO:0000313" key="1">
    <source>
        <dbReference type="EMBL" id="GAG69854.1"/>
    </source>
</evidence>
<protein>
    <recommendedName>
        <fullName evidence="2">Translation elongation factor-like protein</fullName>
    </recommendedName>
</protein>
<name>X0ZKA7_9ZZZZ</name>
<organism evidence="1">
    <name type="scientific">marine sediment metagenome</name>
    <dbReference type="NCBI Taxonomy" id="412755"/>
    <lineage>
        <taxon>unclassified sequences</taxon>
        <taxon>metagenomes</taxon>
        <taxon>ecological metagenomes</taxon>
    </lineage>
</organism>
<accession>X0ZKA7</accession>
<dbReference type="Gene3D" id="2.40.30.10">
    <property type="entry name" value="Translation factors"/>
    <property type="match status" value="1"/>
</dbReference>
<reference evidence="1" key="1">
    <citation type="journal article" date="2014" name="Front. Microbiol.">
        <title>High frequency of phylogenetically diverse reductive dehalogenase-homologous genes in deep subseafloor sedimentary metagenomes.</title>
        <authorList>
            <person name="Kawai M."/>
            <person name="Futagami T."/>
            <person name="Toyoda A."/>
            <person name="Takaki Y."/>
            <person name="Nishi S."/>
            <person name="Hori S."/>
            <person name="Arai W."/>
            <person name="Tsubouchi T."/>
            <person name="Morono Y."/>
            <person name="Uchiyama I."/>
            <person name="Ito T."/>
            <person name="Fujiyama A."/>
            <person name="Inagaki F."/>
            <person name="Takami H."/>
        </authorList>
    </citation>
    <scope>NUCLEOTIDE SEQUENCE</scope>
    <source>
        <strain evidence="1">Expedition CK06-06</strain>
    </source>
</reference>
<dbReference type="SUPFAM" id="SSF50447">
    <property type="entry name" value="Translation proteins"/>
    <property type="match status" value="1"/>
</dbReference>
<comment type="caution">
    <text evidence="1">The sequence shown here is derived from an EMBL/GenBank/DDBJ whole genome shotgun (WGS) entry which is preliminary data.</text>
</comment>
<dbReference type="EMBL" id="BART01001490">
    <property type="protein sequence ID" value="GAG69854.1"/>
    <property type="molecule type" value="Genomic_DNA"/>
</dbReference>
<sequence length="88" mass="9599">MEEAPIEKKLVGKISHYFTKIGVGVVELSDELKVGDRISIEGATTNIQQTVDSMQIEHQNVQSAGSGQSIGLKIVERTREGDLVYKLG</sequence>
<gene>
    <name evidence="1" type="ORF">S01H4_05221</name>
</gene>
<proteinExistence type="predicted"/>
<dbReference type="InterPro" id="IPR009000">
    <property type="entry name" value="Transl_B-barrel_sf"/>
</dbReference>